<sequence length="82" mass="9145">YTLRITEVFPEDERTYINVLHQTRLGRLTLSAPLKVLAPDSSGDVAPSLVPMRDVIVARGNSAQFRPKLPAILRQPYSGIEK</sequence>
<organism evidence="1">
    <name type="scientific">Triatoma infestans</name>
    <name type="common">Assassin bug</name>
    <dbReference type="NCBI Taxonomy" id="30076"/>
    <lineage>
        <taxon>Eukaryota</taxon>
        <taxon>Metazoa</taxon>
        <taxon>Ecdysozoa</taxon>
        <taxon>Arthropoda</taxon>
        <taxon>Hexapoda</taxon>
        <taxon>Insecta</taxon>
        <taxon>Pterygota</taxon>
        <taxon>Neoptera</taxon>
        <taxon>Paraneoptera</taxon>
        <taxon>Hemiptera</taxon>
        <taxon>Heteroptera</taxon>
        <taxon>Panheteroptera</taxon>
        <taxon>Cimicomorpha</taxon>
        <taxon>Reduviidae</taxon>
        <taxon>Triatominae</taxon>
        <taxon>Triatoma</taxon>
    </lineage>
</organism>
<reference evidence="1" key="2">
    <citation type="journal article" date="2017" name="J. Med. Entomol.">
        <title>Transcriptome Analysis of the Triatoma infestans (Hemiptera: Reduviidae) Integument.</title>
        <authorList>
            <person name="Calderon-Fernandez G.M."/>
            <person name="Moriconi D.E."/>
            <person name="Dulbecco A.B."/>
            <person name="Juarez M.P."/>
        </authorList>
    </citation>
    <scope>NUCLEOTIDE SEQUENCE</scope>
    <source>
        <strain evidence="1">Int1</strain>
        <tissue evidence="1">Integument</tissue>
    </source>
</reference>
<accession>A0A170US99</accession>
<dbReference type="EMBL" id="GEMB01007308">
    <property type="protein sequence ID" value="JAR96069.1"/>
    <property type="molecule type" value="Transcribed_RNA"/>
</dbReference>
<protein>
    <submittedName>
        <fullName evidence="1">Titin isoform x1</fullName>
    </submittedName>
</protein>
<dbReference type="AlphaFoldDB" id="A0A170US99"/>
<proteinExistence type="predicted"/>
<name>A0A170US99_TRIIF</name>
<reference evidence="1" key="1">
    <citation type="submission" date="2016-04" db="EMBL/GenBank/DDBJ databases">
        <authorList>
            <person name="Calderon-Fernandez G.M.Sr."/>
        </authorList>
    </citation>
    <scope>NUCLEOTIDE SEQUENCE</scope>
    <source>
        <strain evidence="1">Int1</strain>
        <tissue evidence="1">Integument</tissue>
    </source>
</reference>
<evidence type="ECO:0000313" key="1">
    <source>
        <dbReference type="EMBL" id="JAR96069.1"/>
    </source>
</evidence>
<feature type="non-terminal residue" evidence="1">
    <location>
        <position position="1"/>
    </location>
</feature>